<dbReference type="Pfam" id="PF13632">
    <property type="entry name" value="Glyco_trans_2_3"/>
    <property type="match status" value="1"/>
</dbReference>
<dbReference type="PANTHER" id="PTHR35408:SF3">
    <property type="entry name" value="GLYCOSYLTRANSFERASE 2-LIKE DOMAIN-CONTAINING PROTEIN"/>
    <property type="match status" value="1"/>
</dbReference>
<feature type="transmembrane region" description="Helical" evidence="2">
    <location>
        <begin position="729"/>
        <end position="747"/>
    </location>
</feature>
<gene>
    <name evidence="5" type="ORF">J3D65DRAFT_588244</name>
</gene>
<keyword evidence="2" id="KW-0812">Transmembrane</keyword>
<evidence type="ECO:0000259" key="3">
    <source>
        <dbReference type="Pfam" id="PF13632"/>
    </source>
</evidence>
<feature type="transmembrane region" description="Helical" evidence="2">
    <location>
        <begin position="688"/>
        <end position="709"/>
    </location>
</feature>
<dbReference type="Gene3D" id="3.90.550.10">
    <property type="entry name" value="Spore Coat Polysaccharide Biosynthesis Protein SpsA, Chain A"/>
    <property type="match status" value="1"/>
</dbReference>
<dbReference type="Pfam" id="PF25550">
    <property type="entry name" value="DUF7928"/>
    <property type="match status" value="1"/>
</dbReference>
<dbReference type="InterPro" id="IPR057688">
    <property type="entry name" value="DUF7928"/>
</dbReference>
<feature type="domain" description="Glycosyltransferase 2-like" evidence="3">
    <location>
        <begin position="498"/>
        <end position="708"/>
    </location>
</feature>
<feature type="compositionally biased region" description="Basic and acidic residues" evidence="1">
    <location>
        <begin position="1"/>
        <end position="19"/>
    </location>
</feature>
<feature type="domain" description="DUF7928" evidence="4">
    <location>
        <begin position="77"/>
        <end position="218"/>
    </location>
</feature>
<dbReference type="InterPro" id="IPR029044">
    <property type="entry name" value="Nucleotide-diphossugar_trans"/>
</dbReference>
<evidence type="ECO:0000259" key="4">
    <source>
        <dbReference type="Pfam" id="PF25550"/>
    </source>
</evidence>
<comment type="caution">
    <text evidence="5">The sequence shown here is derived from an EMBL/GenBank/DDBJ whole genome shotgun (WGS) entry which is preliminary data.</text>
</comment>
<proteinExistence type="predicted"/>
<keyword evidence="6" id="KW-1185">Reference proteome</keyword>
<evidence type="ECO:0000313" key="5">
    <source>
        <dbReference type="EMBL" id="KAK7538574.1"/>
    </source>
</evidence>
<dbReference type="Proteomes" id="UP001360953">
    <property type="component" value="Unassembled WGS sequence"/>
</dbReference>
<dbReference type="PANTHER" id="PTHR35408">
    <property type="entry name" value="CHROMOSOME 15, WHOLE GENOME SHOTGUN SEQUENCE"/>
    <property type="match status" value="1"/>
</dbReference>
<feature type="region of interest" description="Disordered" evidence="1">
    <location>
        <begin position="1"/>
        <end position="32"/>
    </location>
</feature>
<evidence type="ECO:0000256" key="2">
    <source>
        <dbReference type="SAM" id="Phobius"/>
    </source>
</evidence>
<dbReference type="GO" id="GO:0016740">
    <property type="term" value="F:transferase activity"/>
    <property type="evidence" value="ECO:0007669"/>
    <property type="project" value="UniProtKB-KW"/>
</dbReference>
<dbReference type="EMBL" id="JBBPEH010000005">
    <property type="protein sequence ID" value="KAK7538574.1"/>
    <property type="molecule type" value="Genomic_DNA"/>
</dbReference>
<feature type="transmembrane region" description="Helical" evidence="2">
    <location>
        <begin position="257"/>
        <end position="278"/>
    </location>
</feature>
<feature type="transmembrane region" description="Helical" evidence="2">
    <location>
        <begin position="852"/>
        <end position="872"/>
    </location>
</feature>
<feature type="transmembrane region" description="Helical" evidence="2">
    <location>
        <begin position="298"/>
        <end position="319"/>
    </location>
</feature>
<feature type="transmembrane region" description="Helical" evidence="2">
    <location>
        <begin position="822"/>
        <end position="845"/>
    </location>
</feature>
<dbReference type="RefSeq" id="XP_066656261.1">
    <property type="nucleotide sequence ID" value="XM_066797775.1"/>
</dbReference>
<reference evidence="5 6" key="1">
    <citation type="submission" date="2024-04" db="EMBL/GenBank/DDBJ databases">
        <title>Phyllosticta paracitricarpa is synonymous to the EU quarantine fungus P. citricarpa based on phylogenomic analyses.</title>
        <authorList>
            <consortium name="Lawrence Berkeley National Laboratory"/>
            <person name="Van ingen-buijs V.A."/>
            <person name="Van westerhoven A.C."/>
            <person name="Haridas S."/>
            <person name="Skiadas P."/>
            <person name="Martin F."/>
            <person name="Groenewald J.Z."/>
            <person name="Crous P.W."/>
            <person name="Seidl M.F."/>
        </authorList>
    </citation>
    <scope>NUCLEOTIDE SEQUENCE [LARGE SCALE GENOMIC DNA]</scope>
    <source>
        <strain evidence="5 6">CPC 17464</strain>
    </source>
</reference>
<evidence type="ECO:0000313" key="6">
    <source>
        <dbReference type="Proteomes" id="UP001360953"/>
    </source>
</evidence>
<keyword evidence="5" id="KW-0808">Transferase</keyword>
<feature type="transmembrane region" description="Helical" evidence="2">
    <location>
        <begin position="767"/>
        <end position="787"/>
    </location>
</feature>
<dbReference type="SUPFAM" id="SSF53448">
    <property type="entry name" value="Nucleotide-diphospho-sugar transferases"/>
    <property type="match status" value="1"/>
</dbReference>
<protein>
    <submittedName>
        <fullName evidence="5">Glycosyl transferase family group 2-domain-containing protein</fullName>
    </submittedName>
</protein>
<keyword evidence="2" id="KW-1133">Transmembrane helix</keyword>
<dbReference type="InterPro" id="IPR001173">
    <property type="entry name" value="Glyco_trans_2-like"/>
</dbReference>
<organism evidence="5 6">
    <name type="scientific">Phyllosticta citribraziliensis</name>
    <dbReference type="NCBI Taxonomy" id="989973"/>
    <lineage>
        <taxon>Eukaryota</taxon>
        <taxon>Fungi</taxon>
        <taxon>Dikarya</taxon>
        <taxon>Ascomycota</taxon>
        <taxon>Pezizomycotina</taxon>
        <taxon>Dothideomycetes</taxon>
        <taxon>Dothideomycetes incertae sedis</taxon>
        <taxon>Botryosphaeriales</taxon>
        <taxon>Phyllostictaceae</taxon>
        <taxon>Phyllosticta</taxon>
    </lineage>
</organism>
<sequence>MGYFRSSDKPTEKPAEAPADKTIGTQSYDNIPIPEIPQHDTSSIFAPGSAYHSRNGSSAGLSTHSQSYRDSAFIHDIRHAVIINHLYERQVSSRWIQDFSGVAEGCLLKKARGDYICYPESLIESTLAQSIATLNVQAALTVKSKVVSTYIERATDSEIPIKDGLRIQIIPTIEELVYARKHQYAAFIASESMLVVWDDNPPNLPSRAEAIQSDLLKSALDSYEHGLREKGPIVAEEEVDAEAGTEKPRPTMYYNTILTGFSLCLLVVLSGLGWATIAKEVLLLRRYASLAFLAMIPINWFLAMFFTTVVVCAFARLFGPVSYLDTNSKFYSAKRPVTRLQKSPDVPLPHVTIQCPVYKEGLNSVIQPTVRSIKKAISTYELQGGTANILMHDDGIQLISEEEKQARIDFYTDNNIGWTARPKHGADGFVRKGKFKKASNMNFGLRLSNLVEERLNKVERHDKWSSRDENETYEVCLQEILEEEKIAWAAGNIRVGDYILIIDSDTEVPEDFLLDAVSEMEQSPDVAIIQFASGVMQVSWDFFENGITFFTNLIYSAINFAVSAGDVAPFVGHNAILRWSAVQQVSFIDEEGEERFWSETSVSEDFDMALRLQIEGYIVRLSNWADGGLKEGVSLTVYDELARWEKYAYGCNELVFNPLYQWVYKGPFTKLFRTFVGSTMPLASKLNIISYIGTYYAIGCAWIFTLINYVAIGEYNGYLDKWYTESWKIWLSVVVVFSLVGNFTLAVERYRIGQKGFLAAIFENFKWLLMFVVFFGGISLHVSQAILAHMFSIDMQWGATAKEVERSNFFLEVPKIAKRFKWSMLFCLLMIAVMIVMAIGPFIPWSWNITEFTAIFPLAMMVASHFLLPIVLNPSLMAFTF</sequence>
<dbReference type="GeneID" id="92030681"/>
<accession>A0ABR1LTV1</accession>
<evidence type="ECO:0000256" key="1">
    <source>
        <dbReference type="SAM" id="MobiDB-lite"/>
    </source>
</evidence>
<name>A0ABR1LTV1_9PEZI</name>
<keyword evidence="2" id="KW-0472">Membrane</keyword>